<dbReference type="Proteomes" id="UP000763557">
    <property type="component" value="Unassembled WGS sequence"/>
</dbReference>
<evidence type="ECO:0000313" key="4">
    <source>
        <dbReference type="EMBL" id="NRN64998.1"/>
    </source>
</evidence>
<gene>
    <name evidence="4" type="ORF">GC106_22040</name>
</gene>
<dbReference type="PANTHER" id="PTHR36933">
    <property type="entry name" value="SLL0788 PROTEIN"/>
    <property type="match status" value="1"/>
</dbReference>
<organism evidence="4 5">
    <name type="scientific">Kibdelosporangium persicum</name>
    <dbReference type="NCBI Taxonomy" id="2698649"/>
    <lineage>
        <taxon>Bacteria</taxon>
        <taxon>Bacillati</taxon>
        <taxon>Actinomycetota</taxon>
        <taxon>Actinomycetes</taxon>
        <taxon>Pseudonocardiales</taxon>
        <taxon>Pseudonocardiaceae</taxon>
        <taxon>Kibdelosporangium</taxon>
    </lineage>
</organism>
<dbReference type="InterPro" id="IPR005183">
    <property type="entry name" value="DUF305_CopM-like"/>
</dbReference>
<sequence length="203" mass="21471">MKRFHLLIAAASLIGLAACGSTEPGTASPAAPSARQAAEAAPKAAPAGGFNDVDVMFLQMMIPHHEQGMEMVRLAGKQAARPEIRDLVGAIEVTQADEARNMTAWLTQWGKPATADPNADAHVNHGGLPATNAEVIADLAKSSGAEFETKFLTLFTGHQGAAVEMARREIKEGASQPVKDLADRIVKSRTGQIQQMLVILGRQ</sequence>
<dbReference type="EMBL" id="JAAATY010000005">
    <property type="protein sequence ID" value="NRN64998.1"/>
    <property type="molecule type" value="Genomic_DNA"/>
</dbReference>
<dbReference type="Pfam" id="PF03713">
    <property type="entry name" value="DUF305"/>
    <property type="match status" value="1"/>
</dbReference>
<dbReference type="RefSeq" id="WP_173128187.1">
    <property type="nucleotide sequence ID" value="NZ_CBCSGW010000040.1"/>
</dbReference>
<keyword evidence="5" id="KW-1185">Reference proteome</keyword>
<protein>
    <submittedName>
        <fullName evidence="4">Copper resistance protein</fullName>
    </submittedName>
</protein>
<feature type="domain" description="DUF305" evidence="3">
    <location>
        <begin position="54"/>
        <end position="197"/>
    </location>
</feature>
<name>A0ABX2F1A4_9PSEU</name>
<feature type="signal peptide" evidence="2">
    <location>
        <begin position="1"/>
        <end position="17"/>
    </location>
</feature>
<keyword evidence="2" id="KW-0732">Signal</keyword>
<dbReference type="PROSITE" id="PS51257">
    <property type="entry name" value="PROKAR_LIPOPROTEIN"/>
    <property type="match status" value="1"/>
</dbReference>
<dbReference type="PANTHER" id="PTHR36933:SF1">
    <property type="entry name" value="SLL0788 PROTEIN"/>
    <property type="match status" value="1"/>
</dbReference>
<evidence type="ECO:0000259" key="3">
    <source>
        <dbReference type="Pfam" id="PF03713"/>
    </source>
</evidence>
<evidence type="ECO:0000256" key="2">
    <source>
        <dbReference type="SAM" id="SignalP"/>
    </source>
</evidence>
<evidence type="ECO:0000313" key="5">
    <source>
        <dbReference type="Proteomes" id="UP000763557"/>
    </source>
</evidence>
<dbReference type="InterPro" id="IPR012347">
    <property type="entry name" value="Ferritin-like"/>
</dbReference>
<feature type="region of interest" description="Disordered" evidence="1">
    <location>
        <begin position="22"/>
        <end position="45"/>
    </location>
</feature>
<accession>A0ABX2F1A4</accession>
<comment type="caution">
    <text evidence="4">The sequence shown here is derived from an EMBL/GenBank/DDBJ whole genome shotgun (WGS) entry which is preliminary data.</text>
</comment>
<reference evidence="4 5" key="1">
    <citation type="submission" date="2020-01" db="EMBL/GenBank/DDBJ databases">
        <title>Kibdelosporangium persica a novel Actinomycetes from a hot desert in Iran.</title>
        <authorList>
            <person name="Safaei N."/>
            <person name="Zaburannyi N."/>
            <person name="Mueller R."/>
            <person name="Wink J."/>
        </authorList>
    </citation>
    <scope>NUCLEOTIDE SEQUENCE [LARGE SCALE GENOMIC DNA]</scope>
    <source>
        <strain evidence="4 5">4NS15</strain>
    </source>
</reference>
<feature type="chain" id="PRO_5045854328" evidence="2">
    <location>
        <begin position="18"/>
        <end position="203"/>
    </location>
</feature>
<evidence type="ECO:0000256" key="1">
    <source>
        <dbReference type="SAM" id="MobiDB-lite"/>
    </source>
</evidence>
<proteinExistence type="predicted"/>
<dbReference type="Gene3D" id="1.20.1260.10">
    <property type="match status" value="1"/>
</dbReference>